<evidence type="ECO:0000313" key="2">
    <source>
        <dbReference type="Proteomes" id="UP000824633"/>
    </source>
</evidence>
<dbReference type="Proteomes" id="UP000824633">
    <property type="component" value="Chromosome"/>
</dbReference>
<protein>
    <submittedName>
        <fullName evidence="1">Uncharacterized protein</fullName>
    </submittedName>
</protein>
<reference evidence="2" key="1">
    <citation type="submission" date="2021-07" db="EMBL/GenBank/DDBJ databases">
        <title>Complete genome sequencing of a Clostridium isolate.</title>
        <authorList>
            <person name="Ueki A."/>
            <person name="Tonouchi A."/>
        </authorList>
    </citation>
    <scope>NUCLEOTIDE SEQUENCE [LARGE SCALE GENOMIC DNA]</scope>
    <source>
        <strain evidence="2">C5S11</strain>
    </source>
</reference>
<proteinExistence type="predicted"/>
<dbReference type="EMBL" id="AP024849">
    <property type="protein sequence ID" value="BCZ47323.1"/>
    <property type="molecule type" value="Genomic_DNA"/>
</dbReference>
<keyword evidence="2" id="KW-1185">Reference proteome</keyword>
<accession>A0ABM7T8H3</accession>
<name>A0ABM7T8H3_9CLOT</name>
<organism evidence="1 2">
    <name type="scientific">Clostridium gelidum</name>
    <dbReference type="NCBI Taxonomy" id="704125"/>
    <lineage>
        <taxon>Bacteria</taxon>
        <taxon>Bacillati</taxon>
        <taxon>Bacillota</taxon>
        <taxon>Clostridia</taxon>
        <taxon>Eubacteriales</taxon>
        <taxon>Clostridiaceae</taxon>
        <taxon>Clostridium</taxon>
    </lineage>
</organism>
<gene>
    <name evidence="1" type="ORF">psyc5s11_33900</name>
</gene>
<evidence type="ECO:0000313" key="1">
    <source>
        <dbReference type="EMBL" id="BCZ47323.1"/>
    </source>
</evidence>
<dbReference type="RefSeq" id="WP_258712346.1">
    <property type="nucleotide sequence ID" value="NZ_AP024849.1"/>
</dbReference>
<sequence length="43" mass="5232">MVNFKVLKYYVFTCRLIEVTPSFDGLEKFKKFYVWESNKYGRG</sequence>